<dbReference type="AlphaFoldDB" id="A0A2T4J886"/>
<dbReference type="InterPro" id="IPR004360">
    <property type="entry name" value="Glyas_Fos-R_dOase_dom"/>
</dbReference>
<dbReference type="SUPFAM" id="SSF54593">
    <property type="entry name" value="Glyoxalase/Bleomycin resistance protein/Dihydroxybiphenyl dioxygenase"/>
    <property type="match status" value="1"/>
</dbReference>
<name>A0A2T4J886_FUSBL</name>
<dbReference type="Proteomes" id="UP000241362">
    <property type="component" value="Unassembled WGS sequence"/>
</dbReference>
<dbReference type="Pfam" id="PF00903">
    <property type="entry name" value="Glyoxalase"/>
    <property type="match status" value="1"/>
</dbReference>
<dbReference type="EMBL" id="PZKE01000009">
    <property type="protein sequence ID" value="PTE14120.1"/>
    <property type="molecule type" value="Genomic_DNA"/>
</dbReference>
<dbReference type="CDD" id="cd06588">
    <property type="entry name" value="PhnB_like"/>
    <property type="match status" value="1"/>
</dbReference>
<comment type="caution">
    <text evidence="2">The sequence shown here is derived from an EMBL/GenBank/DDBJ whole genome shotgun (WGS) entry which is preliminary data.</text>
</comment>
<dbReference type="InterPro" id="IPR028973">
    <property type="entry name" value="PhnB-like"/>
</dbReference>
<dbReference type="InterPro" id="IPR029068">
    <property type="entry name" value="Glyas_Bleomycin-R_OHBP_Dase"/>
</dbReference>
<evidence type="ECO:0000313" key="2">
    <source>
        <dbReference type="EMBL" id="PTE14120.1"/>
    </source>
</evidence>
<organism evidence="2 3">
    <name type="scientific">Fuscovulum blasticum DSM 2131</name>
    <dbReference type="NCBI Taxonomy" id="1188250"/>
    <lineage>
        <taxon>Bacteria</taxon>
        <taxon>Pseudomonadati</taxon>
        <taxon>Pseudomonadota</taxon>
        <taxon>Alphaproteobacteria</taxon>
        <taxon>Rhodobacterales</taxon>
        <taxon>Paracoccaceae</taxon>
        <taxon>Pseudogemmobacter</taxon>
    </lineage>
</organism>
<sequence length="136" mass="14708">MPFDPYLHFQGNCRAAMTAYQAVFGGELQLMGYGDAPDATAEMKASDGIMHGMLLTDGRMLLASDFPPGFKGDPQQAVSVSHIAGSVPDAKRVFAALAEGGEVIMEFAPTFWSDGFGMLKDRFGTHWMISAPWRQG</sequence>
<dbReference type="Gene3D" id="3.10.180.10">
    <property type="entry name" value="2,3-Dihydroxybiphenyl 1,2-Dioxygenase, domain 1"/>
    <property type="match status" value="1"/>
</dbReference>
<dbReference type="PANTHER" id="PTHR33990:SF1">
    <property type="entry name" value="PROTEIN YJDN"/>
    <property type="match status" value="1"/>
</dbReference>
<keyword evidence="3" id="KW-1185">Reference proteome</keyword>
<dbReference type="PANTHER" id="PTHR33990">
    <property type="entry name" value="PROTEIN YJDN-RELATED"/>
    <property type="match status" value="1"/>
</dbReference>
<reference evidence="2 3" key="1">
    <citation type="submission" date="2018-03" db="EMBL/GenBank/DDBJ databases">
        <title>Rhodobacter blasticus.</title>
        <authorList>
            <person name="Meyer T.E."/>
            <person name="Miller S."/>
            <person name="Lodha T."/>
            <person name="Gandham S."/>
            <person name="Chintalapati S."/>
            <person name="Chintalapati V.R."/>
        </authorList>
    </citation>
    <scope>NUCLEOTIDE SEQUENCE [LARGE SCALE GENOMIC DNA]</scope>
    <source>
        <strain evidence="2 3">DSM 2131</strain>
    </source>
</reference>
<dbReference type="RefSeq" id="WP_107673547.1">
    <property type="nucleotide sequence ID" value="NZ_PZKE01000009.1"/>
</dbReference>
<proteinExistence type="predicted"/>
<protein>
    <submittedName>
        <fullName evidence="2">VOC family protein</fullName>
    </submittedName>
</protein>
<evidence type="ECO:0000313" key="3">
    <source>
        <dbReference type="Proteomes" id="UP000241362"/>
    </source>
</evidence>
<gene>
    <name evidence="2" type="ORF">C5F44_10815</name>
</gene>
<feature type="domain" description="Glyoxalase/fosfomycin resistance/dioxygenase" evidence="1">
    <location>
        <begin position="9"/>
        <end position="129"/>
    </location>
</feature>
<evidence type="ECO:0000259" key="1">
    <source>
        <dbReference type="Pfam" id="PF00903"/>
    </source>
</evidence>
<accession>A0A2T4J886</accession>